<evidence type="ECO:0000313" key="9">
    <source>
        <dbReference type="Proteomes" id="UP000265618"/>
    </source>
</evidence>
<dbReference type="Pfam" id="PF08240">
    <property type="entry name" value="ADH_N"/>
    <property type="match status" value="1"/>
</dbReference>
<dbReference type="InterPro" id="IPR011032">
    <property type="entry name" value="GroES-like_sf"/>
</dbReference>
<feature type="domain" description="Alcohol dehydrogenase-like N-terminal" evidence="7">
    <location>
        <begin position="2"/>
        <end position="51"/>
    </location>
</feature>
<proteinExistence type="inferred from homology"/>
<dbReference type="SUPFAM" id="SSF50129">
    <property type="entry name" value="GroES-like"/>
    <property type="match status" value="1"/>
</dbReference>
<evidence type="ECO:0000256" key="4">
    <source>
        <dbReference type="ARBA" id="ARBA00022946"/>
    </source>
</evidence>
<comment type="caution">
    <text evidence="8">The sequence shown here is derived from an EMBL/GenBank/DDBJ whole genome shotgun (WGS) entry which is preliminary data.</text>
</comment>
<gene>
    <name evidence="8" type="ORF">KIPB_011732</name>
</gene>
<evidence type="ECO:0000313" key="8">
    <source>
        <dbReference type="EMBL" id="GIQ89301.1"/>
    </source>
</evidence>
<comment type="similarity">
    <text evidence="2">Belongs to the zinc-containing alcohol dehydrogenase family. Quinone oxidoreductase subfamily.</text>
</comment>
<keyword evidence="4" id="KW-0809">Transit peptide</keyword>
<reference evidence="8 9" key="1">
    <citation type="journal article" date="2018" name="PLoS ONE">
        <title>The draft genome of Kipferlia bialata reveals reductive genome evolution in fornicate parasites.</title>
        <authorList>
            <person name="Tanifuji G."/>
            <person name="Takabayashi S."/>
            <person name="Kume K."/>
            <person name="Takagi M."/>
            <person name="Nakayama T."/>
            <person name="Kamikawa R."/>
            <person name="Inagaki Y."/>
            <person name="Hashimoto T."/>
        </authorList>
    </citation>
    <scope>NUCLEOTIDE SEQUENCE [LARGE SCALE GENOMIC DNA]</scope>
    <source>
        <strain evidence="8">NY0173</strain>
    </source>
</reference>
<comment type="subcellular location">
    <subcellularLocation>
        <location evidence="1">Mitochondrion</location>
    </subcellularLocation>
</comment>
<dbReference type="SUPFAM" id="SSF51735">
    <property type="entry name" value="NAD(P)-binding Rossmann-fold domains"/>
    <property type="match status" value="1"/>
</dbReference>
<evidence type="ECO:0000259" key="7">
    <source>
        <dbReference type="Pfam" id="PF08240"/>
    </source>
</evidence>
<dbReference type="GO" id="GO:0005739">
    <property type="term" value="C:mitochondrion"/>
    <property type="evidence" value="ECO:0007669"/>
    <property type="project" value="UniProtKB-SubCell"/>
</dbReference>
<evidence type="ECO:0000256" key="5">
    <source>
        <dbReference type="ARBA" id="ARBA00023002"/>
    </source>
</evidence>
<keyword evidence="5" id="KW-0560">Oxidoreductase</keyword>
<dbReference type="GO" id="GO:0006631">
    <property type="term" value="P:fatty acid metabolic process"/>
    <property type="evidence" value="ECO:0007669"/>
    <property type="project" value="TreeGrafter"/>
</dbReference>
<dbReference type="EMBL" id="BDIP01004901">
    <property type="protein sequence ID" value="GIQ89301.1"/>
    <property type="molecule type" value="Genomic_DNA"/>
</dbReference>
<name>A0A9K3D6X5_9EUKA</name>
<dbReference type="OrthoDB" id="7482721at2759"/>
<keyword evidence="6" id="KW-0496">Mitochondrion</keyword>
<dbReference type="GO" id="GO:0016491">
    <property type="term" value="F:oxidoreductase activity"/>
    <property type="evidence" value="ECO:0007669"/>
    <property type="project" value="UniProtKB-KW"/>
</dbReference>
<protein>
    <submittedName>
        <fullName evidence="8">Alcohol dehydrogenase superfamily, zinc-type protein</fullName>
    </submittedName>
</protein>
<dbReference type="Gene3D" id="3.90.180.10">
    <property type="entry name" value="Medium-chain alcohol dehydrogenases, catalytic domain"/>
    <property type="match status" value="1"/>
</dbReference>
<accession>A0A9K3D6X5</accession>
<evidence type="ECO:0000256" key="6">
    <source>
        <dbReference type="ARBA" id="ARBA00023128"/>
    </source>
</evidence>
<feature type="non-terminal residue" evidence="8">
    <location>
        <position position="145"/>
    </location>
</feature>
<dbReference type="Gene3D" id="3.40.50.720">
    <property type="entry name" value="NAD(P)-binding Rossmann-like Domain"/>
    <property type="match status" value="1"/>
</dbReference>
<dbReference type="AlphaFoldDB" id="A0A9K3D6X5"/>
<dbReference type="PANTHER" id="PTHR43981:SF2">
    <property type="entry name" value="ENOYL-[ACYL-CARRIER-PROTEIN] REDUCTASE, MITOCHONDRIAL"/>
    <property type="match status" value="1"/>
</dbReference>
<keyword evidence="3" id="KW-0521">NADP</keyword>
<organism evidence="8 9">
    <name type="scientific">Kipferlia bialata</name>
    <dbReference type="NCBI Taxonomy" id="797122"/>
    <lineage>
        <taxon>Eukaryota</taxon>
        <taxon>Metamonada</taxon>
        <taxon>Carpediemonas-like organisms</taxon>
        <taxon>Kipferlia</taxon>
    </lineage>
</organism>
<dbReference type="InterPro" id="IPR051034">
    <property type="entry name" value="Mito_Enoyl-ACP_Reductase"/>
</dbReference>
<evidence type="ECO:0000256" key="3">
    <source>
        <dbReference type="ARBA" id="ARBA00022857"/>
    </source>
</evidence>
<dbReference type="PANTHER" id="PTHR43981">
    <property type="entry name" value="ENOYL-[ACYL-CARRIER-PROTEIN] REDUCTASE, MITOCHONDRIAL"/>
    <property type="match status" value="1"/>
</dbReference>
<keyword evidence="9" id="KW-1185">Reference proteome</keyword>
<evidence type="ECO:0000256" key="2">
    <source>
        <dbReference type="ARBA" id="ARBA00010371"/>
    </source>
</evidence>
<sequence length="145" mass="15194">MAAPVNPSDINQVQGRYGIQPPLPAVGGNEGVGVVILAGKDSGVRMADLVIPRKAGLGTWRNKAIMKGSDLIEVDLNGLKPDHVDLAAQLGVNPPTALLLLRQFVGLERGDSVIQNAGDSALARCVTQIAKTRGINVISVIRDDI</sequence>
<evidence type="ECO:0000256" key="1">
    <source>
        <dbReference type="ARBA" id="ARBA00004173"/>
    </source>
</evidence>
<dbReference type="InterPro" id="IPR013154">
    <property type="entry name" value="ADH-like_N"/>
</dbReference>
<dbReference type="Proteomes" id="UP000265618">
    <property type="component" value="Unassembled WGS sequence"/>
</dbReference>
<dbReference type="InterPro" id="IPR036291">
    <property type="entry name" value="NAD(P)-bd_dom_sf"/>
</dbReference>